<evidence type="ECO:0000313" key="3">
    <source>
        <dbReference type="EMBL" id="AUP78946.1"/>
    </source>
</evidence>
<dbReference type="Proteomes" id="UP000235826">
    <property type="component" value="Chromosome"/>
</dbReference>
<evidence type="ECO:0000259" key="2">
    <source>
        <dbReference type="PROSITE" id="PS51175"/>
    </source>
</evidence>
<proteinExistence type="predicted"/>
<dbReference type="OrthoDB" id="1153457at2"/>
<dbReference type="Gene3D" id="2.60.40.1180">
    <property type="entry name" value="Golgi alpha-mannosidase II"/>
    <property type="match status" value="1"/>
</dbReference>
<dbReference type="InterPro" id="IPR026444">
    <property type="entry name" value="Secre_tail"/>
</dbReference>
<dbReference type="AlphaFoldDB" id="A0A2K9PPH6"/>
<dbReference type="Gene3D" id="2.60.120.260">
    <property type="entry name" value="Galactose-binding domain-like"/>
    <property type="match status" value="1"/>
</dbReference>
<dbReference type="InterPro" id="IPR040527">
    <property type="entry name" value="Beta-sand_Porphyrn"/>
</dbReference>
<dbReference type="CDD" id="cd04080">
    <property type="entry name" value="CBM6_cellulase-like"/>
    <property type="match status" value="1"/>
</dbReference>
<accession>A0A2K9PPH6</accession>
<dbReference type="SMART" id="SM00606">
    <property type="entry name" value="CBD_IV"/>
    <property type="match status" value="1"/>
</dbReference>
<evidence type="ECO:0000256" key="1">
    <source>
        <dbReference type="ARBA" id="ARBA00022729"/>
    </source>
</evidence>
<dbReference type="InterPro" id="IPR008979">
    <property type="entry name" value="Galactose-bd-like_sf"/>
</dbReference>
<dbReference type="Gene3D" id="3.20.20.80">
    <property type="entry name" value="Glycosidases"/>
    <property type="match status" value="1"/>
</dbReference>
<gene>
    <name evidence="3" type="ORF">C1H87_09630</name>
</gene>
<dbReference type="Gene3D" id="2.60.120.1200">
    <property type="match status" value="1"/>
</dbReference>
<name>A0A2K9PPH6_9FLAO</name>
<feature type="domain" description="CBM6" evidence="2">
    <location>
        <begin position="631"/>
        <end position="754"/>
    </location>
</feature>
<protein>
    <submittedName>
        <fullName evidence="3">Carbohydrate-binding protein</fullName>
    </submittedName>
</protein>
<dbReference type="InterPro" id="IPR041342">
    <property type="entry name" value="CBM35"/>
</dbReference>
<dbReference type="InterPro" id="IPR006584">
    <property type="entry name" value="Cellulose-bd_IV"/>
</dbReference>
<dbReference type="EMBL" id="CP025791">
    <property type="protein sequence ID" value="AUP78946.1"/>
    <property type="molecule type" value="Genomic_DNA"/>
</dbReference>
<dbReference type="Pfam" id="PF18040">
    <property type="entry name" value="BPA_C"/>
    <property type="match status" value="1"/>
</dbReference>
<dbReference type="Pfam" id="PF18099">
    <property type="entry name" value="CBM_35_2"/>
    <property type="match status" value="1"/>
</dbReference>
<sequence>MENLNIMSFWQALIFVISVPLFSQTVTIDQSVQRYLGTVSDLDRTKYFRIHSNTTSDPEMNTFYSDYNVTRGRGFWGPYSYAKSQTGSVGNYPPYKNGPGGVRNVSSFVSTEHPKNVIRYNLDMVAAANWAVEYWKDFVNDNGRAEFFELMNEPFVHSDDAVFAAQQPDANLMRIRMADWYNEVGKKIHAEPLLANMKVIGYSSAWPSMELWDFGHWNSRMKMFIDRAGANMDGFSTHLYDGINVTGQDSFRSGSNSEAILDLIEAYSHIKFGFVKDHAITEYGGIAKGYGPNYSDTESSQTVKSFNNILFNLLEREDRMAISIPFATDKSLWFLTAANNYQPYGAVLLRPTNLGQPNPAGWVYTPKVYFYDLWKEFKGKRVEVSSNDFDIQAQAFVNGTKMYVAINNLDTASKTVSLNFADAFSGFQNVRIKALKVYDNSPPVFTNTLSTNAPSSITLIGGETVTLEYSFSNSLTFDNAIRRTKYYASTYLKSITSGSNMSFSFNGVSSGSGKAMLRMSIGRKHNVTKAPTVKVNGTTVSVPNNWKGYDQANRTDFFGTIEIPVPINLIQTNNTVTLTFPDSGGRVASLILQVEKYDTMVSGQSPYPNGVAHAIPGTILCKNFDNGGEGVAYHDTSSGNTGGLYRSTDVDLGNGDGDVVIGWTASNEWLEYTTNVVAGTYNISARVSSPQNNKRIVVKLDGTTLGTFTLPNTGAWHTYQTITLNNIALSGGNGKILRLEFPDGGLNLKTLSFVNTTPNADTVNCGLLPTSVASSTSYVVNVSYTATQSRDVVVEFWNSGWLSNGKTTVSAGSGTAAVTVNLNNAPAVGSGYLWKANIRPVGTSWTSNIDGCNITGVNVTSSAKQSNKKEAPVQVNNRVVKAYPNPFKSILKIELPENHQFNKALIFDLYGRTLYEQKISNKQKHVDLSNFGLKATNSNIYIIRLSGKKGTWGTKTIRVIKE</sequence>
<dbReference type="CDD" id="cd21510">
    <property type="entry name" value="agarase_cat"/>
    <property type="match status" value="1"/>
</dbReference>
<dbReference type="Pfam" id="PF18962">
    <property type="entry name" value="Por_Secre_tail"/>
    <property type="match status" value="1"/>
</dbReference>
<dbReference type="NCBIfam" id="TIGR04183">
    <property type="entry name" value="Por_Secre_tail"/>
    <property type="match status" value="1"/>
</dbReference>
<dbReference type="SUPFAM" id="SSF51445">
    <property type="entry name" value="(Trans)glycosidases"/>
    <property type="match status" value="1"/>
</dbReference>
<dbReference type="InterPro" id="IPR013780">
    <property type="entry name" value="Glyco_hydro_b"/>
</dbReference>
<dbReference type="InterPro" id="IPR005084">
    <property type="entry name" value="CBM6"/>
</dbReference>
<dbReference type="Pfam" id="PF18206">
    <property type="entry name" value="Porphyrn_cat_1"/>
    <property type="match status" value="1"/>
</dbReference>
<dbReference type="KEGG" id="fek:C1H87_09630"/>
<dbReference type="PROSITE" id="PS51175">
    <property type="entry name" value="CBM6"/>
    <property type="match status" value="1"/>
</dbReference>
<keyword evidence="1" id="KW-0732">Signal</keyword>
<dbReference type="RefSeq" id="WP_102755601.1">
    <property type="nucleotide sequence ID" value="NZ_CP025791.1"/>
</dbReference>
<evidence type="ECO:0000313" key="4">
    <source>
        <dbReference type="Proteomes" id="UP000235826"/>
    </source>
</evidence>
<keyword evidence="4" id="KW-1185">Reference proteome</keyword>
<dbReference type="InterPro" id="IPR017853">
    <property type="entry name" value="GH"/>
</dbReference>
<dbReference type="GO" id="GO:0030246">
    <property type="term" value="F:carbohydrate binding"/>
    <property type="evidence" value="ECO:0007669"/>
    <property type="project" value="InterPro"/>
</dbReference>
<reference evidence="3 4" key="1">
    <citation type="submission" date="2018-01" db="EMBL/GenBank/DDBJ databases">
        <title>Complete genome sequence of Flavivirga eckloniae ECD14 isolated from seaweed Ecklonia cava.</title>
        <authorList>
            <person name="Lee J.H."/>
            <person name="Baik K.S."/>
            <person name="Seong C.N."/>
        </authorList>
    </citation>
    <scope>NUCLEOTIDE SEQUENCE [LARGE SCALE GENOMIC DNA]</scope>
    <source>
        <strain evidence="3 4">ECD14</strain>
    </source>
</reference>
<organism evidence="3 4">
    <name type="scientific">Flavivirga eckloniae</name>
    <dbReference type="NCBI Taxonomy" id="1803846"/>
    <lineage>
        <taxon>Bacteria</taxon>
        <taxon>Pseudomonadati</taxon>
        <taxon>Bacteroidota</taxon>
        <taxon>Flavobacteriia</taxon>
        <taxon>Flavobacteriales</taxon>
        <taxon>Flavobacteriaceae</taxon>
        <taxon>Flavivirga</taxon>
    </lineage>
</organism>
<dbReference type="InterPro" id="IPR041224">
    <property type="entry name" value="BPA_C"/>
</dbReference>
<dbReference type="SUPFAM" id="SSF49785">
    <property type="entry name" value="Galactose-binding domain-like"/>
    <property type="match status" value="1"/>
</dbReference>